<feature type="transmembrane region" description="Helical" evidence="7">
    <location>
        <begin position="362"/>
        <end position="381"/>
    </location>
</feature>
<feature type="non-terminal residue" evidence="8">
    <location>
        <position position="1"/>
    </location>
</feature>
<feature type="transmembrane region" description="Helical" evidence="7">
    <location>
        <begin position="588"/>
        <end position="609"/>
    </location>
</feature>
<evidence type="ECO:0000256" key="1">
    <source>
        <dbReference type="ARBA" id="ARBA00004141"/>
    </source>
</evidence>
<feature type="transmembrane region" description="Helical" evidence="7">
    <location>
        <begin position="419"/>
        <end position="440"/>
    </location>
</feature>
<comment type="caution">
    <text evidence="8">The sequence shown here is derived from an EMBL/GenBank/DDBJ whole genome shotgun (WGS) entry which is preliminary data.</text>
</comment>
<accession>A0A643C5L8</accession>
<comment type="subcellular location">
    <subcellularLocation>
        <location evidence="1">Membrane</location>
        <topology evidence="1">Multi-pass membrane protein</topology>
    </subcellularLocation>
</comment>
<comment type="similarity">
    <text evidence="2">Belongs to the TMEM144 family.</text>
</comment>
<gene>
    <name evidence="8" type="ORF">E2I00_007779</name>
</gene>
<proteinExistence type="inferred from homology"/>
<keyword evidence="5 7" id="KW-0472">Membrane</keyword>
<evidence type="ECO:0008006" key="10">
    <source>
        <dbReference type="Google" id="ProtNLM"/>
    </source>
</evidence>
<dbReference type="EMBL" id="SGJD01002514">
    <property type="protein sequence ID" value="KAB0395332.1"/>
    <property type="molecule type" value="Genomic_DNA"/>
</dbReference>
<dbReference type="InterPro" id="IPR012435">
    <property type="entry name" value="TMEM144"/>
</dbReference>
<keyword evidence="4 7" id="KW-1133">Transmembrane helix</keyword>
<dbReference type="OrthoDB" id="426527at2759"/>
<dbReference type="GO" id="GO:0016020">
    <property type="term" value="C:membrane"/>
    <property type="evidence" value="ECO:0007669"/>
    <property type="project" value="UniProtKB-SubCell"/>
</dbReference>
<dbReference type="PANTHER" id="PTHR16119:SF17">
    <property type="entry name" value="TRANSMEMBRANE PROTEIN 144"/>
    <property type="match status" value="1"/>
</dbReference>
<feature type="transmembrane region" description="Helical" evidence="7">
    <location>
        <begin position="480"/>
        <end position="499"/>
    </location>
</feature>
<organism evidence="8 9">
    <name type="scientific">Balaenoptera physalus</name>
    <name type="common">Fin whale</name>
    <name type="synonym">Balaena physalus</name>
    <dbReference type="NCBI Taxonomy" id="9770"/>
    <lineage>
        <taxon>Eukaryota</taxon>
        <taxon>Metazoa</taxon>
        <taxon>Chordata</taxon>
        <taxon>Craniata</taxon>
        <taxon>Vertebrata</taxon>
        <taxon>Euteleostomi</taxon>
        <taxon>Mammalia</taxon>
        <taxon>Eutheria</taxon>
        <taxon>Laurasiatheria</taxon>
        <taxon>Artiodactyla</taxon>
        <taxon>Whippomorpha</taxon>
        <taxon>Cetacea</taxon>
        <taxon>Mysticeti</taxon>
        <taxon>Balaenopteridae</taxon>
        <taxon>Balaenoptera</taxon>
    </lineage>
</organism>
<feature type="transmembrane region" description="Helical" evidence="7">
    <location>
        <begin position="393"/>
        <end position="413"/>
    </location>
</feature>
<reference evidence="8 9" key="1">
    <citation type="journal article" date="2019" name="PLoS ONE">
        <title>Genomic analyses reveal an absence of contemporary introgressive admixture between fin whales and blue whales, despite known hybrids.</title>
        <authorList>
            <person name="Westbury M.V."/>
            <person name="Petersen B."/>
            <person name="Lorenzen E.D."/>
        </authorList>
    </citation>
    <scope>NUCLEOTIDE SEQUENCE [LARGE SCALE GENOMIC DNA]</scope>
    <source>
        <strain evidence="8">FinWhale-01</strain>
    </source>
</reference>
<evidence type="ECO:0000256" key="4">
    <source>
        <dbReference type="ARBA" id="ARBA00022989"/>
    </source>
</evidence>
<dbReference type="AlphaFoldDB" id="A0A643C5L8"/>
<feature type="transmembrane region" description="Helical" evidence="7">
    <location>
        <begin position="447"/>
        <end position="468"/>
    </location>
</feature>
<keyword evidence="9" id="KW-1185">Reference proteome</keyword>
<dbReference type="Proteomes" id="UP000437017">
    <property type="component" value="Unassembled WGS sequence"/>
</dbReference>
<evidence type="ECO:0000256" key="2">
    <source>
        <dbReference type="ARBA" id="ARBA00005731"/>
    </source>
</evidence>
<evidence type="ECO:0000256" key="3">
    <source>
        <dbReference type="ARBA" id="ARBA00022692"/>
    </source>
</evidence>
<dbReference type="PANTHER" id="PTHR16119">
    <property type="entry name" value="TRANSMEMBRANE PROTEIN 144"/>
    <property type="match status" value="1"/>
</dbReference>
<evidence type="ECO:0000256" key="6">
    <source>
        <dbReference type="SAM" id="MobiDB-lite"/>
    </source>
</evidence>
<feature type="compositionally biased region" description="Basic and acidic residues" evidence="6">
    <location>
        <begin position="313"/>
        <end position="333"/>
    </location>
</feature>
<evidence type="ECO:0000313" key="9">
    <source>
        <dbReference type="Proteomes" id="UP000437017"/>
    </source>
</evidence>
<sequence>PHHQRGAHGTAHTDSRGERKVPTVFLLLCDETRQYKSENSEHSGIYTEFKRKTSERLSHVSAILVDAFVNPGHRNTPVNLQHLATNQHDLLDQPGFRVVTSGVTLLSNAAKDPPYFVLERWKSLRIQRKPFLWREHCHTPALTPAAESADCTAQNLPQCLSPDGTSRHSGSINRSHGVGETTRLVAKAVTSIAKDEGVESNMSFTSMQFDERDSHVTSYLYFISLKIYYLQKVQVITGILAANSKLMDETQSLKGTCTDQKRINRQRSVPEKEKRQKMRLIKQSPQGYCNPIAGLGVVLPPSYPVNPSTGNTVEEKPHIHTKKQVERPPKTPEELARGFEEINTKLKPNLRTRAMSNNGTDLTTGFISSIAAILLFGSNFVPLKKYETGDGMFLQWVLCAAIWLVALVVNLILHCPKFWPFAMVGGCIWATGNIAVVPIIKTIGLGLGILIWGSFNTLIGWASSRFGWFGMDAEEVSKPLLNYIGAGLSVVSAFIFLFIKSKIPNNTYSVDTTPLITEHVINKTQDPDPDYSWVDKLSTVQNRLVGCSLAVISGILYGSTFVPIIYIKDHSKRNDSIYAGASQNDLDYVFAHFSGIFLTSTVYFLAYCIAMKNNPKLYPKAVLPGFLSGVLWAIATCCWFIANHSLSAVVSFPIITAGNIANLILAGEGPVEVVTVAFGDSPIRRMILKHCDEIRRLTHQVWLPLAPEDCFQEGQTESSVKAAPTLFIGKCPIKKEKRKGKEKERRKAHTVGVVEGKTGWDGLFETLPECVQGLKRIVKMLIQYAFYTKTAINLNSNGPGFIAAMWGVFMFKEIQVLHIQRPTLQENSVVAGDNYLFPLEFESECKSLAKYVSKTRERAKLKAQSYQLCLEAVLKDTYLKVYNLEQ</sequence>
<feature type="transmembrane region" description="Helical" evidence="7">
    <location>
        <begin position="621"/>
        <end position="642"/>
    </location>
</feature>
<feature type="transmembrane region" description="Helical" evidence="7">
    <location>
        <begin position="544"/>
        <end position="568"/>
    </location>
</feature>
<dbReference type="GO" id="GO:0015144">
    <property type="term" value="F:carbohydrate transmembrane transporter activity"/>
    <property type="evidence" value="ECO:0007669"/>
    <property type="project" value="InterPro"/>
</dbReference>
<dbReference type="Pfam" id="PF07857">
    <property type="entry name" value="TMEM144"/>
    <property type="match status" value="1"/>
</dbReference>
<dbReference type="InterPro" id="IPR010651">
    <property type="entry name" value="Sugar_transport"/>
</dbReference>
<keyword evidence="3 7" id="KW-0812">Transmembrane</keyword>
<protein>
    <recommendedName>
        <fullName evidence="10">Transmembrane protein 144</fullName>
    </recommendedName>
</protein>
<feature type="region of interest" description="Disordered" evidence="6">
    <location>
        <begin position="310"/>
        <end position="333"/>
    </location>
</feature>
<name>A0A643C5L8_BALPH</name>
<evidence type="ECO:0000313" key="8">
    <source>
        <dbReference type="EMBL" id="KAB0395332.1"/>
    </source>
</evidence>
<evidence type="ECO:0000256" key="7">
    <source>
        <dbReference type="SAM" id="Phobius"/>
    </source>
</evidence>
<evidence type="ECO:0000256" key="5">
    <source>
        <dbReference type="ARBA" id="ARBA00023136"/>
    </source>
</evidence>